<dbReference type="Pfam" id="PF15867">
    <property type="entry name" value="Dynein_attach_N"/>
    <property type="match status" value="1"/>
</dbReference>
<organism evidence="2">
    <name type="scientific">Capra hircus</name>
    <name type="common">Goat</name>
    <dbReference type="NCBI Taxonomy" id="9925"/>
    <lineage>
        <taxon>Eukaryota</taxon>
        <taxon>Metazoa</taxon>
        <taxon>Chordata</taxon>
        <taxon>Craniata</taxon>
        <taxon>Vertebrata</taxon>
        <taxon>Euteleostomi</taxon>
        <taxon>Mammalia</taxon>
        <taxon>Eutheria</taxon>
        <taxon>Laurasiatheria</taxon>
        <taxon>Artiodactyla</taxon>
        <taxon>Ruminantia</taxon>
        <taxon>Pecora</taxon>
        <taxon>Bovidae</taxon>
        <taxon>Caprinae</taxon>
        <taxon>Capra</taxon>
    </lineage>
</organism>
<protein>
    <recommendedName>
        <fullName evidence="1">Dynein attachment factor N-terminal domain-containing protein</fullName>
    </recommendedName>
</protein>
<reference evidence="2" key="2">
    <citation type="submission" date="2025-08" db="UniProtKB">
        <authorList>
            <consortium name="Ensembl"/>
        </authorList>
    </citation>
    <scope>IDENTIFICATION</scope>
</reference>
<dbReference type="GO" id="GO:0036157">
    <property type="term" value="C:outer dynein arm"/>
    <property type="evidence" value="ECO:0007669"/>
    <property type="project" value="InterPro"/>
</dbReference>
<dbReference type="InterPro" id="IPR031733">
    <property type="entry name" value="Dynein_attach_N"/>
</dbReference>
<sequence>MKRNDVINFKALENELQAALIADEKYKRENAAKLRAVEQKVASYEEFRSGRPSQDETTELSLVGEAQQEFLPSASHLIFLQHIHFPCVSCKANRSNRLPPIPARKATCG</sequence>
<dbReference type="AlphaFoldDB" id="A0A8C2Y384"/>
<name>A0A8C2Y384_CAPHI</name>
<dbReference type="GO" id="GO:0036159">
    <property type="term" value="P:inner dynein arm assembly"/>
    <property type="evidence" value="ECO:0007669"/>
    <property type="project" value="TreeGrafter"/>
</dbReference>
<feature type="domain" description="Dynein attachment factor N-terminal" evidence="1">
    <location>
        <begin position="7"/>
        <end position="48"/>
    </location>
</feature>
<reference evidence="2" key="1">
    <citation type="submission" date="2019-03" db="EMBL/GenBank/DDBJ databases">
        <title>Genome sequencing and reference-guided assembly of Black Bengal Goat (Capra hircus).</title>
        <authorList>
            <person name="Siddiki A.Z."/>
            <person name="Baten A."/>
            <person name="Billah M."/>
            <person name="Alam M.A.U."/>
            <person name="Shawrob K.S.M."/>
            <person name="Saha S."/>
            <person name="Chowdhury M."/>
            <person name="Rahman A.H."/>
            <person name="Stear M."/>
            <person name="Miah G."/>
            <person name="Das G.B."/>
            <person name="Hossain M.M."/>
            <person name="Kumkum M."/>
            <person name="Islam M.S."/>
            <person name="Mollah A.M."/>
            <person name="Ahsan A."/>
            <person name="Tusar F."/>
            <person name="Khan M.K.I."/>
        </authorList>
    </citation>
    <scope>NUCLEOTIDE SEQUENCE [LARGE SCALE GENOMIC DNA]</scope>
</reference>
<dbReference type="InterPro" id="IPR042422">
    <property type="entry name" value="CC103"/>
</dbReference>
<dbReference type="PANTHER" id="PTHR28572">
    <property type="entry name" value="COILED-COIL DOMAIN-CONTAINING PROTEIN 103"/>
    <property type="match status" value="1"/>
</dbReference>
<dbReference type="GO" id="GO:0003351">
    <property type="term" value="P:epithelial cilium movement involved in extracellular fluid movement"/>
    <property type="evidence" value="ECO:0007669"/>
    <property type="project" value="TreeGrafter"/>
</dbReference>
<accession>A0A8C2Y384</accession>
<dbReference type="Ensembl" id="ENSCHIT00010058901.1">
    <property type="protein sequence ID" value="ENSCHIP00010042348.1"/>
    <property type="gene ID" value="ENSCHIG00010030890.1"/>
</dbReference>
<evidence type="ECO:0000259" key="1">
    <source>
        <dbReference type="Pfam" id="PF15867"/>
    </source>
</evidence>
<dbReference type="PANTHER" id="PTHR28572:SF1">
    <property type="entry name" value="COILED-COIL DOMAIN-CONTAINING PROTEIN 103"/>
    <property type="match status" value="1"/>
</dbReference>
<evidence type="ECO:0000313" key="2">
    <source>
        <dbReference type="Ensembl" id="ENSCHIP00010042348.1"/>
    </source>
</evidence>
<dbReference type="GO" id="GO:0005576">
    <property type="term" value="C:extracellular region"/>
    <property type="evidence" value="ECO:0007669"/>
    <property type="project" value="GOC"/>
</dbReference>
<proteinExistence type="predicted"/>
<dbReference type="GO" id="GO:0007368">
    <property type="term" value="P:determination of left/right symmetry"/>
    <property type="evidence" value="ECO:0007669"/>
    <property type="project" value="TreeGrafter"/>
</dbReference>